<proteinExistence type="inferred from homology"/>
<dbReference type="CDD" id="cd05304">
    <property type="entry name" value="Rubrum_tdh"/>
    <property type="match status" value="1"/>
</dbReference>
<dbReference type="SUPFAM" id="SSF51735">
    <property type="entry name" value="NAD(P)-binding Rossmann-fold domains"/>
    <property type="match status" value="1"/>
</dbReference>
<dbReference type="GO" id="GO:0050661">
    <property type="term" value="F:NADP binding"/>
    <property type="evidence" value="ECO:0007669"/>
    <property type="project" value="TreeGrafter"/>
</dbReference>
<dbReference type="SUPFAM" id="SSF52283">
    <property type="entry name" value="Formate/glycerate dehydrogenase catalytic domain-like"/>
    <property type="match status" value="1"/>
</dbReference>
<dbReference type="PANTHER" id="PTHR10160">
    <property type="entry name" value="NAD(P) TRANSHYDROGENASE"/>
    <property type="match status" value="1"/>
</dbReference>
<protein>
    <recommendedName>
        <fullName evidence="10">NAD(P) transhydrogenase subunit alpha part 1</fullName>
        <ecNumber evidence="3">7.1.1.1</ecNumber>
    </recommendedName>
    <alternativeName>
        <fullName evidence="14">Nicotinamide nucleotide transhydrogenase subunit alpha 1</fullName>
    </alternativeName>
    <alternativeName>
        <fullName evidence="12">Proton-translocating transhydrogenase component 1</fullName>
    </alternativeName>
    <alternativeName>
        <fullName evidence="11">Pyridine nucleotide transhydrogenase subunit alpha 1</fullName>
    </alternativeName>
    <alternativeName>
        <fullName evidence="13">dI</fullName>
    </alternativeName>
</protein>
<evidence type="ECO:0000256" key="10">
    <source>
        <dbReference type="ARBA" id="ARBA00071353"/>
    </source>
</evidence>
<dbReference type="PROSITE" id="PS00837">
    <property type="entry name" value="ALADH_PNT_2"/>
    <property type="match status" value="1"/>
</dbReference>
<dbReference type="Pfam" id="PF05222">
    <property type="entry name" value="AlaDh_PNT_N"/>
    <property type="match status" value="1"/>
</dbReference>
<keyword evidence="6" id="KW-1278">Translocase</keyword>
<dbReference type="GO" id="GO:0008750">
    <property type="term" value="F:proton-translocating NAD(P)+ transhydrogenase activity"/>
    <property type="evidence" value="ECO:0007669"/>
    <property type="project" value="UniProtKB-EC"/>
</dbReference>
<accession>A0A8J2YXX2</accession>
<feature type="domain" description="Alanine dehydrogenase/pyridine nucleotide transhydrogenase N-terminal" evidence="16">
    <location>
        <begin position="4"/>
        <end position="144"/>
    </location>
</feature>
<reference evidence="17" key="1">
    <citation type="journal article" date="2014" name="Int. J. Syst. Evol. Microbiol.">
        <title>Complete genome sequence of Corynebacterium casei LMG S-19264T (=DSM 44701T), isolated from a smear-ripened cheese.</title>
        <authorList>
            <consortium name="US DOE Joint Genome Institute (JGI-PGF)"/>
            <person name="Walter F."/>
            <person name="Albersmeier A."/>
            <person name="Kalinowski J."/>
            <person name="Ruckert C."/>
        </authorList>
    </citation>
    <scope>NUCLEOTIDE SEQUENCE</scope>
    <source>
        <strain evidence="17">CGMCC 1.15725</strain>
    </source>
</reference>
<comment type="caution">
    <text evidence="17">The sequence shown here is derived from an EMBL/GenBank/DDBJ whole genome shotgun (WGS) entry which is preliminary data.</text>
</comment>
<keyword evidence="5" id="KW-0521">NADP</keyword>
<reference evidence="17" key="2">
    <citation type="submission" date="2020-09" db="EMBL/GenBank/DDBJ databases">
        <authorList>
            <person name="Sun Q."/>
            <person name="Zhou Y."/>
        </authorList>
    </citation>
    <scope>NUCLEOTIDE SEQUENCE</scope>
    <source>
        <strain evidence="17">CGMCC 1.15725</strain>
    </source>
</reference>
<evidence type="ECO:0000256" key="14">
    <source>
        <dbReference type="ARBA" id="ARBA00084087"/>
    </source>
</evidence>
<dbReference type="GO" id="GO:0005886">
    <property type="term" value="C:plasma membrane"/>
    <property type="evidence" value="ECO:0007669"/>
    <property type="project" value="TreeGrafter"/>
</dbReference>
<comment type="similarity">
    <text evidence="2">Belongs to the AlaDH/PNT family.</text>
</comment>
<evidence type="ECO:0000256" key="1">
    <source>
        <dbReference type="ARBA" id="ARBA00003943"/>
    </source>
</evidence>
<keyword evidence="4" id="KW-0547">Nucleotide-binding</keyword>
<gene>
    <name evidence="17" type="primary">pntAA</name>
    <name evidence="17" type="ORF">GCM10011611_50930</name>
</gene>
<dbReference type="InterPro" id="IPR036291">
    <property type="entry name" value="NAD(P)-bd_dom_sf"/>
</dbReference>
<evidence type="ECO:0000256" key="2">
    <source>
        <dbReference type="ARBA" id="ARBA00005689"/>
    </source>
</evidence>
<dbReference type="InterPro" id="IPR007698">
    <property type="entry name" value="AlaDH/PNT_NAD(H)-bd"/>
</dbReference>
<evidence type="ECO:0000256" key="9">
    <source>
        <dbReference type="ARBA" id="ARBA00063359"/>
    </source>
</evidence>
<evidence type="ECO:0000256" key="5">
    <source>
        <dbReference type="ARBA" id="ARBA00022857"/>
    </source>
</evidence>
<evidence type="ECO:0000256" key="7">
    <source>
        <dbReference type="ARBA" id="ARBA00023027"/>
    </source>
</evidence>
<evidence type="ECO:0000256" key="12">
    <source>
        <dbReference type="ARBA" id="ARBA00077863"/>
    </source>
</evidence>
<dbReference type="SMART" id="SM01002">
    <property type="entry name" value="AlaDh_PNT_C"/>
    <property type="match status" value="1"/>
</dbReference>
<dbReference type="EC" id="7.1.1.1" evidence="3"/>
<keyword evidence="18" id="KW-1185">Reference proteome</keyword>
<evidence type="ECO:0000256" key="4">
    <source>
        <dbReference type="ARBA" id="ARBA00022741"/>
    </source>
</evidence>
<organism evidence="17 18">
    <name type="scientific">Aliidongia dinghuensis</name>
    <dbReference type="NCBI Taxonomy" id="1867774"/>
    <lineage>
        <taxon>Bacteria</taxon>
        <taxon>Pseudomonadati</taxon>
        <taxon>Pseudomonadota</taxon>
        <taxon>Alphaproteobacteria</taxon>
        <taxon>Rhodospirillales</taxon>
        <taxon>Dongiaceae</taxon>
        <taxon>Aliidongia</taxon>
    </lineage>
</organism>
<keyword evidence="7" id="KW-0520">NAD</keyword>
<comment type="function">
    <text evidence="1">The transhydrogenation between NADH and NADP is coupled to respiration and ATP hydrolysis and functions as a proton pump across the membrane.</text>
</comment>
<dbReference type="EMBL" id="BMJQ01000015">
    <property type="protein sequence ID" value="GGF38354.1"/>
    <property type="molecule type" value="Genomic_DNA"/>
</dbReference>
<dbReference type="InterPro" id="IPR008143">
    <property type="entry name" value="Ala_DH/PNT_CS2"/>
</dbReference>
<name>A0A8J2YXX2_9PROT</name>
<dbReference type="GO" id="GO:0006740">
    <property type="term" value="P:NADPH regeneration"/>
    <property type="evidence" value="ECO:0007669"/>
    <property type="project" value="TreeGrafter"/>
</dbReference>
<evidence type="ECO:0000259" key="15">
    <source>
        <dbReference type="SMART" id="SM01002"/>
    </source>
</evidence>
<evidence type="ECO:0000256" key="3">
    <source>
        <dbReference type="ARBA" id="ARBA00012943"/>
    </source>
</evidence>
<dbReference type="Pfam" id="PF01262">
    <property type="entry name" value="AlaDh_PNT_C"/>
    <property type="match status" value="1"/>
</dbReference>
<dbReference type="Proteomes" id="UP000646365">
    <property type="component" value="Unassembled WGS sequence"/>
</dbReference>
<dbReference type="InterPro" id="IPR007886">
    <property type="entry name" value="AlaDH/PNT_N"/>
</dbReference>
<evidence type="ECO:0000313" key="17">
    <source>
        <dbReference type="EMBL" id="GGF38354.1"/>
    </source>
</evidence>
<evidence type="ECO:0000259" key="16">
    <source>
        <dbReference type="SMART" id="SM01003"/>
    </source>
</evidence>
<dbReference type="PANTHER" id="PTHR10160:SF19">
    <property type="entry name" value="PROTON-TRANSLOCATING NAD(P)(+) TRANSHYDROGENASE"/>
    <property type="match status" value="1"/>
</dbReference>
<comment type="catalytic activity">
    <reaction evidence="8">
        <text>NAD(+) + NADPH + H(+)(in) = NADH + NADP(+) + H(+)(out)</text>
        <dbReference type="Rhea" id="RHEA:47992"/>
        <dbReference type="ChEBI" id="CHEBI:15378"/>
        <dbReference type="ChEBI" id="CHEBI:57540"/>
        <dbReference type="ChEBI" id="CHEBI:57783"/>
        <dbReference type="ChEBI" id="CHEBI:57945"/>
        <dbReference type="ChEBI" id="CHEBI:58349"/>
        <dbReference type="EC" id="7.1.1.1"/>
    </reaction>
</comment>
<dbReference type="GO" id="GO:0016491">
    <property type="term" value="F:oxidoreductase activity"/>
    <property type="evidence" value="ECO:0007669"/>
    <property type="project" value="InterPro"/>
</dbReference>
<dbReference type="FunFam" id="3.40.50.720:FF:000188">
    <property type="entry name" value="NAD(P) transhydrogenase alpha subunit 1"/>
    <property type="match status" value="1"/>
</dbReference>
<evidence type="ECO:0000256" key="13">
    <source>
        <dbReference type="ARBA" id="ARBA00081682"/>
    </source>
</evidence>
<evidence type="ECO:0000256" key="8">
    <source>
        <dbReference type="ARBA" id="ARBA00048202"/>
    </source>
</evidence>
<dbReference type="Gene3D" id="3.40.50.720">
    <property type="entry name" value="NAD(P)-binding Rossmann-like Domain"/>
    <property type="match status" value="2"/>
</dbReference>
<dbReference type="SMART" id="SM01003">
    <property type="entry name" value="AlaDh_PNT_N"/>
    <property type="match status" value="1"/>
</dbReference>
<evidence type="ECO:0000313" key="18">
    <source>
        <dbReference type="Proteomes" id="UP000646365"/>
    </source>
</evidence>
<dbReference type="NCBIfam" id="NF006942">
    <property type="entry name" value="PRK09424.1"/>
    <property type="match status" value="1"/>
</dbReference>
<dbReference type="AlphaFoldDB" id="A0A8J2YXX2"/>
<dbReference type="RefSeq" id="WP_189050973.1">
    <property type="nucleotide sequence ID" value="NZ_BMJQ01000015.1"/>
</dbReference>
<sequence>MKVAIIKETRAHEKRVAASPETVKKMIALGLEVVVEKDAGTAAAFPDAAYAAAGATVAPDAAAALDGAELVLKVQRPQLADEGTDELAGLKPGVTLVAILGALQNRADVEAYAKAGITTFSMDLIPRITRAQSMDVLSSQANLAGYKAVVEAATEYGHAFPMMMTAAGTIPPARVTVMGAGVAGLQAIATARRLGAIVSAFDVRAAAKEQVESLGASFIEVDAEAAKEAETAGGYAKEMSEDYQRRQREKIHEILKKADLVICTALIPGKKAPVLVTKEMIADMKPGSVIVDLAIENGGNAEGGKFGKIVTTANGVKLVGHANMPSRIAADASALYAKNLLNFLSLIVDKETKGLKIDTADEIIKGTLVTRDSQIVHPALAPAPAPTEPSPAQPAA</sequence>
<evidence type="ECO:0000256" key="6">
    <source>
        <dbReference type="ARBA" id="ARBA00022967"/>
    </source>
</evidence>
<feature type="domain" description="Alanine dehydrogenase/pyridine nucleotide transhydrogenase NAD(H)-binding" evidence="15">
    <location>
        <begin position="153"/>
        <end position="320"/>
    </location>
</feature>
<comment type="subunit">
    <text evidence="9">Heterotrimer of two alpha chains and a beta (PntB) chain; in Rhodospirillum, the alpha chain is made of two subunits (PntAA and PntAB) and forms a dimer.</text>
</comment>
<evidence type="ECO:0000256" key="11">
    <source>
        <dbReference type="ARBA" id="ARBA00076996"/>
    </source>
</evidence>